<proteinExistence type="predicted"/>
<dbReference type="PROSITE" id="PS51729">
    <property type="entry name" value="GNAT_YJDJ"/>
    <property type="match status" value="1"/>
</dbReference>
<dbReference type="RefSeq" id="WP_187467037.1">
    <property type="nucleotide sequence ID" value="NZ_JACSIT010000115.1"/>
</dbReference>
<dbReference type="Proteomes" id="UP000650081">
    <property type="component" value="Unassembled WGS sequence"/>
</dbReference>
<comment type="caution">
    <text evidence="2">The sequence shown here is derived from an EMBL/GenBank/DDBJ whole genome shotgun (WGS) entry which is preliminary data.</text>
</comment>
<dbReference type="AlphaFoldDB" id="A0A923PPF2"/>
<dbReference type="PANTHER" id="PTHR31435:SF9">
    <property type="entry name" value="PROTEIN NATD1"/>
    <property type="match status" value="1"/>
</dbReference>
<accession>A0A923PPF2</accession>
<dbReference type="Gene3D" id="3.40.630.30">
    <property type="match status" value="1"/>
</dbReference>
<feature type="domain" description="N-acetyltransferase" evidence="1">
    <location>
        <begin position="9"/>
        <end position="94"/>
    </location>
</feature>
<dbReference type="SUPFAM" id="SSF55729">
    <property type="entry name" value="Acyl-CoA N-acyltransferases (Nat)"/>
    <property type="match status" value="1"/>
</dbReference>
<evidence type="ECO:0000313" key="3">
    <source>
        <dbReference type="Proteomes" id="UP000650081"/>
    </source>
</evidence>
<protein>
    <submittedName>
        <fullName evidence="2">N-acetyltransferase</fullName>
    </submittedName>
</protein>
<dbReference type="InterPro" id="IPR016181">
    <property type="entry name" value="Acyl_CoA_acyltransferase"/>
</dbReference>
<dbReference type="InterPro" id="IPR045057">
    <property type="entry name" value="Gcn5-rel_NAT"/>
</dbReference>
<organism evidence="2 3">
    <name type="scientific">Neolewinella lacunae</name>
    <dbReference type="NCBI Taxonomy" id="1517758"/>
    <lineage>
        <taxon>Bacteria</taxon>
        <taxon>Pseudomonadati</taxon>
        <taxon>Bacteroidota</taxon>
        <taxon>Saprospiria</taxon>
        <taxon>Saprospirales</taxon>
        <taxon>Lewinellaceae</taxon>
        <taxon>Neolewinella</taxon>
    </lineage>
</organism>
<name>A0A923PPF2_9BACT</name>
<dbReference type="Pfam" id="PF14542">
    <property type="entry name" value="Acetyltransf_CG"/>
    <property type="match status" value="1"/>
</dbReference>
<evidence type="ECO:0000259" key="1">
    <source>
        <dbReference type="PROSITE" id="PS51729"/>
    </source>
</evidence>
<dbReference type="PANTHER" id="PTHR31435">
    <property type="entry name" value="PROTEIN NATD1"/>
    <property type="match status" value="1"/>
</dbReference>
<evidence type="ECO:0000313" key="2">
    <source>
        <dbReference type="EMBL" id="MBC6994983.1"/>
    </source>
</evidence>
<dbReference type="InterPro" id="IPR031165">
    <property type="entry name" value="GNAT_YJDJ"/>
</dbReference>
<reference evidence="2" key="1">
    <citation type="submission" date="2020-08" db="EMBL/GenBank/DDBJ databases">
        <title>Lewinella bacteria from marine environments.</title>
        <authorList>
            <person name="Zhong Y."/>
        </authorList>
    </citation>
    <scope>NUCLEOTIDE SEQUENCE</scope>
    <source>
        <strain evidence="2">KCTC 42187</strain>
    </source>
</reference>
<sequence length="96" mass="10799">MPDHAHDVVNNPEKYRFEVISGGLTSKLEYRLGRNRLALVHTEVPEELAGQGIGSALVTTALTYAREHDLIVLPYCPFVAAYLERHPEWEDIVGEI</sequence>
<keyword evidence="3" id="KW-1185">Reference proteome</keyword>
<gene>
    <name evidence="2" type="ORF">H9S92_12460</name>
</gene>
<dbReference type="EMBL" id="JACSIT010000115">
    <property type="protein sequence ID" value="MBC6994983.1"/>
    <property type="molecule type" value="Genomic_DNA"/>
</dbReference>